<feature type="compositionally biased region" description="Polar residues" evidence="8">
    <location>
        <begin position="97"/>
        <end position="116"/>
    </location>
</feature>
<feature type="region of interest" description="Disordered" evidence="8">
    <location>
        <begin position="75"/>
        <end position="116"/>
    </location>
</feature>
<evidence type="ECO:0000313" key="10">
    <source>
        <dbReference type="EMBL" id="CAD5117970.1"/>
    </source>
</evidence>
<dbReference type="Proteomes" id="UP000549394">
    <property type="component" value="Unassembled WGS sequence"/>
</dbReference>
<keyword evidence="5 9" id="KW-1133">Transmembrane helix</keyword>
<dbReference type="EMBL" id="CAJFCJ010000007">
    <property type="protein sequence ID" value="CAD5117970.1"/>
    <property type="molecule type" value="Genomic_DNA"/>
</dbReference>
<sequence>MSVALEKVGSNDLFVSFRRLMTPSRWIILGGTLGAGLVAVFAVVLRRKRRRKPFPKNSDGRRNYVDPSVCTNSTVRRRYTGTSTPSSAYTRTPVPPSLNSSRSHTPAPTSFGQDLEDSTLTGSIVQQHSPQIIGPEKLCSLGLDSLAQAIKHWEDALELLEMDDADSIVKSLSEMDIMPLQDQLHSLLSRTYRIREQYETNIYNKIHFSAAVSSVVQSLEKAEEAAMRSESECSDTESFVSAVDIADLSDLEEEKASSSVLSQDLYRIALNELDNGNIPCRTLRTKTFGCKSDTEFLAKMYCVRLAFNEIFKSKEIKDYFTKYGKLVIGEMMIKSERDPEDFYNEFDSMVEWVSDESNWKSMREELKARAVADFNFFDIVLDFIVFDAFDDLENPPSAITTIMNNRWLTNSFKESALATACWSVSKAKRSRLQSSTGFLAHFYTVTECCSPMFAWAFLGPQSPVKDLCTFFKDQVISFMQRVFSFQHVRFTTVNELATDILKQGQIVTTNLLENLNIPTDEAVVELKLNNC</sequence>
<organism evidence="10 11">
    <name type="scientific">Dimorphilus gyrociliatus</name>
    <dbReference type="NCBI Taxonomy" id="2664684"/>
    <lineage>
        <taxon>Eukaryota</taxon>
        <taxon>Metazoa</taxon>
        <taxon>Spiralia</taxon>
        <taxon>Lophotrochozoa</taxon>
        <taxon>Annelida</taxon>
        <taxon>Polychaeta</taxon>
        <taxon>Polychaeta incertae sedis</taxon>
        <taxon>Dinophilidae</taxon>
        <taxon>Dimorphilus</taxon>
    </lineage>
</organism>
<keyword evidence="6" id="KW-0496">Mitochondrion</keyword>
<evidence type="ECO:0000313" key="11">
    <source>
        <dbReference type="Proteomes" id="UP000549394"/>
    </source>
</evidence>
<evidence type="ECO:0000256" key="6">
    <source>
        <dbReference type="ARBA" id="ARBA00023128"/>
    </source>
</evidence>
<evidence type="ECO:0000256" key="7">
    <source>
        <dbReference type="ARBA" id="ARBA00023136"/>
    </source>
</evidence>
<comment type="caution">
    <text evidence="10">The sequence shown here is derived from an EMBL/GenBank/DDBJ whole genome shotgun (WGS) entry which is preliminary data.</text>
</comment>
<keyword evidence="4" id="KW-1000">Mitochondrion outer membrane</keyword>
<evidence type="ECO:0000256" key="1">
    <source>
        <dbReference type="ARBA" id="ARBA00004294"/>
    </source>
</evidence>
<keyword evidence="7 9" id="KW-0472">Membrane</keyword>
<dbReference type="PANTHER" id="PTHR21508:SF5">
    <property type="entry name" value="MITOGUARDIN"/>
    <property type="match status" value="1"/>
</dbReference>
<evidence type="ECO:0000256" key="2">
    <source>
        <dbReference type="ARBA" id="ARBA00008969"/>
    </source>
</evidence>
<proteinExistence type="inferred from homology"/>
<protein>
    <submittedName>
        <fullName evidence="10">Uncharacterized protein</fullName>
    </submittedName>
</protein>
<keyword evidence="3 9" id="KW-0812">Transmembrane</keyword>
<evidence type="ECO:0000256" key="4">
    <source>
        <dbReference type="ARBA" id="ARBA00022787"/>
    </source>
</evidence>
<comment type="subcellular location">
    <subcellularLocation>
        <location evidence="1">Mitochondrion outer membrane</location>
    </subcellularLocation>
</comment>
<keyword evidence="11" id="KW-1185">Reference proteome</keyword>
<feature type="compositionally biased region" description="Polar residues" evidence="8">
    <location>
        <begin position="75"/>
        <end position="90"/>
    </location>
</feature>
<feature type="transmembrane region" description="Helical" evidence="9">
    <location>
        <begin position="26"/>
        <end position="45"/>
    </location>
</feature>
<name>A0A7I8VNU5_9ANNE</name>
<dbReference type="Pfam" id="PF10265">
    <property type="entry name" value="Miga"/>
    <property type="match status" value="1"/>
</dbReference>
<dbReference type="GO" id="GO:0008053">
    <property type="term" value="P:mitochondrial fusion"/>
    <property type="evidence" value="ECO:0007669"/>
    <property type="project" value="InterPro"/>
</dbReference>
<dbReference type="PANTHER" id="PTHR21508">
    <property type="entry name" value="MITOGUARDIN"/>
    <property type="match status" value="1"/>
</dbReference>
<dbReference type="InterPro" id="IPR019392">
    <property type="entry name" value="Miga"/>
</dbReference>
<dbReference type="AlphaFoldDB" id="A0A7I8VNU5"/>
<gene>
    <name evidence="10" type="ORF">DGYR_LOCUS6427</name>
</gene>
<evidence type="ECO:0000256" key="8">
    <source>
        <dbReference type="SAM" id="MobiDB-lite"/>
    </source>
</evidence>
<reference evidence="10 11" key="1">
    <citation type="submission" date="2020-08" db="EMBL/GenBank/DDBJ databases">
        <authorList>
            <person name="Hejnol A."/>
        </authorList>
    </citation>
    <scope>NUCLEOTIDE SEQUENCE [LARGE SCALE GENOMIC DNA]</scope>
</reference>
<dbReference type="OrthoDB" id="8880065at2759"/>
<evidence type="ECO:0000256" key="5">
    <source>
        <dbReference type="ARBA" id="ARBA00022989"/>
    </source>
</evidence>
<evidence type="ECO:0000256" key="9">
    <source>
        <dbReference type="SAM" id="Phobius"/>
    </source>
</evidence>
<evidence type="ECO:0000256" key="3">
    <source>
        <dbReference type="ARBA" id="ARBA00022692"/>
    </source>
</evidence>
<accession>A0A7I8VNU5</accession>
<comment type="similarity">
    <text evidence="2">Belongs to the mitoguardin family.</text>
</comment>
<dbReference type="GO" id="GO:0005741">
    <property type="term" value="C:mitochondrial outer membrane"/>
    <property type="evidence" value="ECO:0007669"/>
    <property type="project" value="UniProtKB-SubCell"/>
</dbReference>